<evidence type="ECO:0000256" key="17">
    <source>
        <dbReference type="HAMAP-Rule" id="MF_00205"/>
    </source>
</evidence>
<keyword evidence="9 17" id="KW-0862">Zinc</keyword>
<evidence type="ECO:0000256" key="15">
    <source>
        <dbReference type="ARBA" id="ARBA00039316"/>
    </source>
</evidence>
<feature type="binding site" evidence="17">
    <location>
        <begin position="33"/>
        <end position="40"/>
    </location>
    <ligand>
        <name>ATP</name>
        <dbReference type="ChEBI" id="CHEBI:30616"/>
    </ligand>
</feature>
<dbReference type="STRING" id="1941349.STSP1_00819"/>
<comment type="subcellular location">
    <subcellularLocation>
        <location evidence="1 17">Cytoplasm</location>
    </subcellularLocation>
</comment>
<dbReference type="InterPro" id="IPR027417">
    <property type="entry name" value="P-loop_NTPase"/>
</dbReference>
<dbReference type="RefSeq" id="WP_085755131.1">
    <property type="nucleotide sequence ID" value="NZ_CP021023.1"/>
</dbReference>
<organism evidence="19 20">
    <name type="scientific">Sedimentisphaera salicampi</name>
    <dbReference type="NCBI Taxonomy" id="1941349"/>
    <lineage>
        <taxon>Bacteria</taxon>
        <taxon>Pseudomonadati</taxon>
        <taxon>Planctomycetota</taxon>
        <taxon>Phycisphaerae</taxon>
        <taxon>Sedimentisphaerales</taxon>
        <taxon>Sedimentisphaeraceae</taxon>
        <taxon>Sedimentisphaera</taxon>
    </lineage>
</organism>
<feature type="domain" description="ABC transporter" evidence="18">
    <location>
        <begin position="610"/>
        <end position="938"/>
    </location>
</feature>
<evidence type="ECO:0000256" key="11">
    <source>
        <dbReference type="ARBA" id="ARBA00022881"/>
    </source>
</evidence>
<dbReference type="InterPro" id="IPR003439">
    <property type="entry name" value="ABC_transporter-like_ATP-bd"/>
</dbReference>
<dbReference type="PROSITE" id="PS00211">
    <property type="entry name" value="ABC_TRANSPORTER_1"/>
    <property type="match status" value="2"/>
</dbReference>
<comment type="subunit">
    <text evidence="17">Forms a heterotetramer with UvrB during the search for lesions.</text>
</comment>
<keyword evidence="8 17" id="KW-0863">Zinc-finger</keyword>
<dbReference type="PROSITE" id="PS50893">
    <property type="entry name" value="ABC_TRANSPORTER_2"/>
    <property type="match status" value="1"/>
</dbReference>
<evidence type="ECO:0000313" key="19">
    <source>
        <dbReference type="EMBL" id="ARN56437.1"/>
    </source>
</evidence>
<evidence type="ECO:0000256" key="8">
    <source>
        <dbReference type="ARBA" id="ARBA00022771"/>
    </source>
</evidence>
<proteinExistence type="inferred from homology"/>
<keyword evidence="13 17" id="KW-0234">DNA repair</keyword>
<dbReference type="Pfam" id="PF17760">
    <property type="entry name" value="UvrA_inter"/>
    <property type="match status" value="1"/>
</dbReference>
<dbReference type="Gene3D" id="3.40.50.300">
    <property type="entry name" value="P-loop containing nucleotide triphosphate hydrolases"/>
    <property type="match status" value="3"/>
</dbReference>
<accession>A0A1W6LKY5</accession>
<comment type="caution">
    <text evidence="17">Lacks conserved residue(s) required for the propagation of feature annotation.</text>
</comment>
<keyword evidence="4 17" id="KW-0677">Repeat</keyword>
<dbReference type="Pfam" id="PF17755">
    <property type="entry name" value="UvrA_DNA-bind"/>
    <property type="match status" value="1"/>
</dbReference>
<comment type="similarity">
    <text evidence="14 17">Belongs to the ABC transporter superfamily. UvrA family.</text>
</comment>
<dbReference type="InterPro" id="IPR041102">
    <property type="entry name" value="UvrA_inter"/>
</dbReference>
<dbReference type="EMBL" id="CP021023">
    <property type="protein sequence ID" value="ARN56437.1"/>
    <property type="molecule type" value="Genomic_DNA"/>
</dbReference>
<dbReference type="HAMAP" id="MF_00205">
    <property type="entry name" value="UvrA"/>
    <property type="match status" value="1"/>
</dbReference>
<keyword evidence="3 17" id="KW-0479">Metal-binding</keyword>
<evidence type="ECO:0000256" key="4">
    <source>
        <dbReference type="ARBA" id="ARBA00022737"/>
    </source>
</evidence>
<dbReference type="GO" id="GO:0005524">
    <property type="term" value="F:ATP binding"/>
    <property type="evidence" value="ECO:0007669"/>
    <property type="project" value="UniProtKB-UniRule"/>
</dbReference>
<evidence type="ECO:0000256" key="7">
    <source>
        <dbReference type="ARBA" id="ARBA00022769"/>
    </source>
</evidence>
<dbReference type="SUPFAM" id="SSF52540">
    <property type="entry name" value="P-loop containing nucleoside triphosphate hydrolases"/>
    <property type="match status" value="2"/>
</dbReference>
<dbReference type="Gene3D" id="1.10.8.280">
    <property type="entry name" value="ABC transporter ATPase domain-like"/>
    <property type="match status" value="1"/>
</dbReference>
<evidence type="ECO:0000259" key="18">
    <source>
        <dbReference type="PROSITE" id="PS50893"/>
    </source>
</evidence>
<gene>
    <name evidence="17 19" type="primary">uvrA</name>
    <name evidence="19" type="ORF">STSP1_00819</name>
</gene>
<feature type="binding site" evidence="17">
    <location>
        <begin position="642"/>
        <end position="649"/>
    </location>
    <ligand>
        <name>ATP</name>
        <dbReference type="ChEBI" id="CHEBI:30616"/>
    </ligand>
</feature>
<keyword evidence="6 17" id="KW-0227">DNA damage</keyword>
<keyword evidence="10 17" id="KW-0067">ATP-binding</keyword>
<dbReference type="FunFam" id="1.20.1580.10:FF:000002">
    <property type="entry name" value="UvrABC system protein A"/>
    <property type="match status" value="1"/>
</dbReference>
<evidence type="ECO:0000256" key="2">
    <source>
        <dbReference type="ARBA" id="ARBA00022490"/>
    </source>
</evidence>
<keyword evidence="5 17" id="KW-0547">Nucleotide-binding</keyword>
<reference evidence="20" key="1">
    <citation type="submission" date="2017-04" db="EMBL/GenBank/DDBJ databases">
        <title>Comparative genomics and description of representatives of a novel lineage of planctomycetes thriving in anoxic sediments.</title>
        <authorList>
            <person name="Spring S."/>
            <person name="Bunk B."/>
            <person name="Sproer C."/>
        </authorList>
    </citation>
    <scope>NUCLEOTIDE SEQUENCE [LARGE SCALE GENOMIC DNA]</scope>
    <source>
        <strain evidence="20">ST-PulAB-D4</strain>
    </source>
</reference>
<dbReference type="GO" id="GO:0009380">
    <property type="term" value="C:excinuclease repair complex"/>
    <property type="evidence" value="ECO:0007669"/>
    <property type="project" value="InterPro"/>
</dbReference>
<evidence type="ECO:0000256" key="6">
    <source>
        <dbReference type="ARBA" id="ARBA00022763"/>
    </source>
</evidence>
<dbReference type="InterPro" id="IPR004602">
    <property type="entry name" value="UvrA"/>
</dbReference>
<keyword evidence="7 17" id="KW-0228">DNA excision</keyword>
<evidence type="ECO:0000256" key="12">
    <source>
        <dbReference type="ARBA" id="ARBA00023125"/>
    </source>
</evidence>
<dbReference type="NCBIfam" id="NF001503">
    <property type="entry name" value="PRK00349.1"/>
    <property type="match status" value="1"/>
</dbReference>
<dbReference type="NCBIfam" id="TIGR00630">
    <property type="entry name" value="uvra"/>
    <property type="match status" value="1"/>
</dbReference>
<name>A0A1W6LKY5_9BACT</name>
<evidence type="ECO:0000313" key="20">
    <source>
        <dbReference type="Proteomes" id="UP000193334"/>
    </source>
</evidence>
<evidence type="ECO:0000256" key="14">
    <source>
        <dbReference type="ARBA" id="ARBA00038000"/>
    </source>
</evidence>
<sequence length="945" mass="104871">MSNKYIQIRGAHEHNLKMVDIDIPRESFVVVTGLSGSGKSSLAFDTIYAEGQRKYVESLSTYARQFLDIAQKPKVESISGLSPTIAIEQRKSSHNPRSTVATTTEIYDYCRVLFARAGTPHCWKCGKPISSQSATQIVDSVLELPEGTRIQICSPLIRGAKGEHKDALSRIRREGFVRVRLDGSIYDLKKVPAIEKNKKHSIEAVVDRLVMKESIRSRLADSVETALKFGDGSVIVMVQEKNEDGSYSKWEDHLYSEKFACSDHPEVSLDEVSPRLFSFNSPYGACSECDGLGIVLEFDPDLVVPDKSVSIQDGAIDAWRKSGRQLNMYYAKMIRQFCRHFDVSPTSPFSKLSEDKKRILMRGTTQADQDKYGWSFEGVIPNLQRRWENTTSEYVKTRLHGYLSERPCRKCGGARLRMEALQVTIGSKNISELTSMSITDALEFFDNLKLDDEKTYIAAQPLKEIRARLKFLLDVGLGYLTLGRASATLSGGEAQRIRLATQVGSGLVGCCYVLDEPTIGLHRRDNDRLNAILRKLADIGNTVLVVEHDEDVIDSADHIIDIGPAAGTYGGKLIAQGTLEDIKNAEQSITGQYLSGKLSIELPEKRRKKKKSKQIEVRGASENNLKNISVKFPLGVFTCVTGVSGSGKSTLVSQVLLKAVKRKLYRSRDIPGRHKNVVGTGNIDKIIEINQSPIGRTPRSNPATYTGVFDLIRQVFAQTREARIRGYKPGRFSFNVKGGRCEYCQGQGTKKIEMHFLPDVFVTCQHCKGKRYNPETLEVRYKGKNIADVLEMQIDDARKFFENFPKISRLLQSLCNVGLGYVKLGQSSTTLSGGEAQRVKLASELGRPTTGHTLYILDEPTTGLHFADISNLLKVLQTLTDMGNSVVVIEHNLDVIKMADHIIDLGPEGGDEGGKIVASGTPEEVAESGKGYTAKYLKERLACNN</sequence>
<dbReference type="GO" id="GO:0008270">
    <property type="term" value="F:zinc ion binding"/>
    <property type="evidence" value="ECO:0007669"/>
    <property type="project" value="UniProtKB-UniRule"/>
</dbReference>
<evidence type="ECO:0000256" key="5">
    <source>
        <dbReference type="ARBA" id="ARBA00022741"/>
    </source>
</evidence>
<comment type="function">
    <text evidence="17">The UvrABC repair system catalyzes the recognition and processing of DNA lesions. UvrA is an ATPase and a DNA-binding protein. A damage recognition complex composed of 2 UvrA and 2 UvrB subunits scans DNA for abnormalities. When the presence of a lesion has been verified by UvrB, the UvrA molecules dissociate.</text>
</comment>
<dbReference type="GO" id="GO:0003677">
    <property type="term" value="F:DNA binding"/>
    <property type="evidence" value="ECO:0007669"/>
    <property type="project" value="UniProtKB-UniRule"/>
</dbReference>
<evidence type="ECO:0000256" key="10">
    <source>
        <dbReference type="ARBA" id="ARBA00022840"/>
    </source>
</evidence>
<evidence type="ECO:0000256" key="13">
    <source>
        <dbReference type="ARBA" id="ARBA00023204"/>
    </source>
</evidence>
<evidence type="ECO:0000256" key="3">
    <source>
        <dbReference type="ARBA" id="ARBA00022723"/>
    </source>
</evidence>
<dbReference type="Gene3D" id="1.20.1580.10">
    <property type="entry name" value="ABC transporter ATPase like domain"/>
    <property type="match status" value="3"/>
</dbReference>
<keyword evidence="20" id="KW-1185">Reference proteome</keyword>
<keyword evidence="12 17" id="KW-0238">DNA-binding</keyword>
<evidence type="ECO:0000256" key="9">
    <source>
        <dbReference type="ARBA" id="ARBA00022833"/>
    </source>
</evidence>
<protein>
    <recommendedName>
        <fullName evidence="15 17">UvrABC system protein A</fullName>
        <shortName evidence="17">UvrA protein</shortName>
    </recommendedName>
    <alternativeName>
        <fullName evidence="16 17">Excinuclease ABC subunit A</fullName>
    </alternativeName>
</protein>
<dbReference type="GO" id="GO:0009381">
    <property type="term" value="F:excinuclease ABC activity"/>
    <property type="evidence" value="ECO:0007669"/>
    <property type="project" value="UniProtKB-UniRule"/>
</dbReference>
<evidence type="ECO:0000256" key="16">
    <source>
        <dbReference type="ARBA" id="ARBA00042156"/>
    </source>
</evidence>
<feature type="zinc finger region" description="C4-type" evidence="17">
    <location>
        <begin position="741"/>
        <end position="767"/>
    </location>
</feature>
<dbReference type="Proteomes" id="UP000193334">
    <property type="component" value="Chromosome"/>
</dbReference>
<keyword evidence="2 17" id="KW-0963">Cytoplasm</keyword>
<keyword evidence="17" id="KW-0742">SOS response</keyword>
<dbReference type="InterPro" id="IPR017871">
    <property type="entry name" value="ABC_transporter-like_CS"/>
</dbReference>
<dbReference type="PANTHER" id="PTHR43152">
    <property type="entry name" value="UVRABC SYSTEM PROTEIN A"/>
    <property type="match status" value="1"/>
</dbReference>
<dbReference type="Gene3D" id="3.30.190.20">
    <property type="match status" value="1"/>
</dbReference>
<dbReference type="AlphaFoldDB" id="A0A1W6LKY5"/>
<dbReference type="GO" id="GO:0009432">
    <property type="term" value="P:SOS response"/>
    <property type="evidence" value="ECO:0007669"/>
    <property type="project" value="UniProtKB-UniRule"/>
</dbReference>
<dbReference type="KEGG" id="pbp:STSP1_00819"/>
<dbReference type="PANTHER" id="PTHR43152:SF3">
    <property type="entry name" value="UVRABC SYSTEM PROTEIN A"/>
    <property type="match status" value="1"/>
</dbReference>
<dbReference type="GO" id="GO:0016887">
    <property type="term" value="F:ATP hydrolysis activity"/>
    <property type="evidence" value="ECO:0007669"/>
    <property type="project" value="InterPro"/>
</dbReference>
<dbReference type="GO" id="GO:0006289">
    <property type="term" value="P:nucleotide-excision repair"/>
    <property type="evidence" value="ECO:0007669"/>
    <property type="project" value="UniProtKB-UniRule"/>
</dbReference>
<dbReference type="GO" id="GO:0005737">
    <property type="term" value="C:cytoplasm"/>
    <property type="evidence" value="ECO:0007669"/>
    <property type="project" value="UniProtKB-SubCell"/>
</dbReference>
<dbReference type="InterPro" id="IPR041552">
    <property type="entry name" value="UvrA_DNA-bd"/>
</dbReference>
<keyword evidence="11 17" id="KW-0267">Excision nuclease</keyword>
<dbReference type="CDD" id="cd03271">
    <property type="entry name" value="ABC_UvrA_II"/>
    <property type="match status" value="1"/>
</dbReference>
<evidence type="ECO:0000256" key="1">
    <source>
        <dbReference type="ARBA" id="ARBA00004496"/>
    </source>
</evidence>